<keyword evidence="2 5" id="KW-0812">Transmembrane</keyword>
<dbReference type="InterPro" id="IPR052714">
    <property type="entry name" value="MFS_Exporter"/>
</dbReference>
<dbReference type="PANTHER" id="PTHR23531">
    <property type="entry name" value="QUINOLENE RESISTANCE PROTEIN NORA"/>
    <property type="match status" value="1"/>
</dbReference>
<evidence type="ECO:0000259" key="6">
    <source>
        <dbReference type="PROSITE" id="PS50850"/>
    </source>
</evidence>
<dbReference type="InterPro" id="IPR020846">
    <property type="entry name" value="MFS_dom"/>
</dbReference>
<dbReference type="PANTHER" id="PTHR23531:SF1">
    <property type="entry name" value="QUINOLENE RESISTANCE PROTEIN NORA"/>
    <property type="match status" value="1"/>
</dbReference>
<comment type="subcellular location">
    <subcellularLocation>
        <location evidence="1">Cell membrane</location>
        <topology evidence="1">Multi-pass membrane protein</topology>
    </subcellularLocation>
</comment>
<comment type="caution">
    <text evidence="7">The sequence shown here is derived from an EMBL/GenBank/DDBJ whole genome shotgun (WGS) entry which is preliminary data.</text>
</comment>
<sequence length="380" mass="38364">MPALLMATFLGFSGFAVLMPVAPLWAVRGGADEGGAGLVNGVLLLVTVLTQFTVPALLRRFGWGPTLATGLVLLGAPSLGLAASDALHSILALSAVRGVGFGILTVAGSAAVAELSDPETRGKAVGAYGLAIAGPQVVLLPLGSWVAETVGFVPVFVAGAIPLLGVPAALALGRALETFPSGSDRGTDVGGASTARATITLLRPMVLLLGVTIAGGAVLTFGPQMVRDPAVVIPALALMELMAAIFRWWIGGVADRLGAERFLAPFVLLTVVGVGGMAWAVHEQSVPVLIVGALLLGSAYGALQNLTLVISFASVSRRHLGLASSIWNVGFDLGSAIGSVVVGAIAVAADFPTALAVTGAFALLTLPLALVRLRQGRPRV</sequence>
<accession>A0A444B682</accession>
<feature type="transmembrane region" description="Helical" evidence="5">
    <location>
        <begin position="288"/>
        <end position="313"/>
    </location>
</feature>
<evidence type="ECO:0000256" key="4">
    <source>
        <dbReference type="ARBA" id="ARBA00023136"/>
    </source>
</evidence>
<dbReference type="Gene3D" id="1.20.1250.20">
    <property type="entry name" value="MFS general substrate transporter like domains"/>
    <property type="match status" value="2"/>
</dbReference>
<feature type="transmembrane region" description="Helical" evidence="5">
    <location>
        <begin position="354"/>
        <end position="373"/>
    </location>
</feature>
<feature type="transmembrane region" description="Helical" evidence="5">
    <location>
        <begin position="206"/>
        <end position="225"/>
    </location>
</feature>
<keyword evidence="3 5" id="KW-1133">Transmembrane helix</keyword>
<feature type="transmembrane region" description="Helical" evidence="5">
    <location>
        <begin position="152"/>
        <end position="172"/>
    </location>
</feature>
<dbReference type="AlphaFoldDB" id="A0A444B682"/>
<keyword evidence="8" id="KW-1185">Reference proteome</keyword>
<dbReference type="EMBL" id="PIPF01000007">
    <property type="protein sequence ID" value="RWU83832.1"/>
    <property type="molecule type" value="Genomic_DNA"/>
</dbReference>
<evidence type="ECO:0000256" key="1">
    <source>
        <dbReference type="ARBA" id="ARBA00004651"/>
    </source>
</evidence>
<evidence type="ECO:0000313" key="8">
    <source>
        <dbReference type="Proteomes" id="UP000288711"/>
    </source>
</evidence>
<feature type="transmembrane region" description="Helical" evidence="5">
    <location>
        <begin position="65"/>
        <end position="84"/>
    </location>
</feature>
<feature type="transmembrane region" description="Helical" evidence="5">
    <location>
        <begin position="231"/>
        <end position="250"/>
    </location>
</feature>
<dbReference type="Pfam" id="PF07690">
    <property type="entry name" value="MFS_1"/>
    <property type="match status" value="1"/>
</dbReference>
<feature type="transmembrane region" description="Helical" evidence="5">
    <location>
        <begin position="325"/>
        <end position="348"/>
    </location>
</feature>
<dbReference type="SUPFAM" id="SSF103473">
    <property type="entry name" value="MFS general substrate transporter"/>
    <property type="match status" value="1"/>
</dbReference>
<organism evidence="7 8">
    <name type="scientific">Janibacter hoylei PVAS-1</name>
    <dbReference type="NCBI Taxonomy" id="1210046"/>
    <lineage>
        <taxon>Bacteria</taxon>
        <taxon>Bacillati</taxon>
        <taxon>Actinomycetota</taxon>
        <taxon>Actinomycetes</taxon>
        <taxon>Micrococcales</taxon>
        <taxon>Intrasporangiaceae</taxon>
        <taxon>Janibacter</taxon>
    </lineage>
</organism>
<dbReference type="GO" id="GO:0005886">
    <property type="term" value="C:plasma membrane"/>
    <property type="evidence" value="ECO:0007669"/>
    <property type="project" value="UniProtKB-SubCell"/>
</dbReference>
<feature type="transmembrane region" description="Helical" evidence="5">
    <location>
        <begin position="36"/>
        <end position="58"/>
    </location>
</feature>
<evidence type="ECO:0000313" key="7">
    <source>
        <dbReference type="EMBL" id="RWU83832.1"/>
    </source>
</evidence>
<dbReference type="InterPro" id="IPR011701">
    <property type="entry name" value="MFS"/>
</dbReference>
<gene>
    <name evidence="7" type="ORF">CWN80_08905</name>
</gene>
<dbReference type="GO" id="GO:0022857">
    <property type="term" value="F:transmembrane transporter activity"/>
    <property type="evidence" value="ECO:0007669"/>
    <property type="project" value="InterPro"/>
</dbReference>
<keyword evidence="4 5" id="KW-0472">Membrane</keyword>
<reference evidence="7 8" key="1">
    <citation type="journal article" date="2009" name="Int. J. Syst. Evol. Microbiol.">
        <title>Janibacter hoylei sp. nov., Bacillus isronensis sp. nov. and Bacillus aryabhattai sp. nov., isolated from cryotubes used for collecting air from the upper atmosphere.</title>
        <authorList>
            <person name="Shivaji S."/>
            <person name="Chaturvedi P."/>
            <person name="Begum Z."/>
            <person name="Pindi P.K."/>
            <person name="Manorama R."/>
            <person name="Padmanaban D.A."/>
            <person name="Shouche Y.S."/>
            <person name="Pawar S."/>
            <person name="Vaishampayan P."/>
            <person name="Dutt C.B."/>
            <person name="Datta G.N."/>
            <person name="Manchanda R.K."/>
            <person name="Rao U.R."/>
            <person name="Bhargava P.M."/>
            <person name="Narlikar J.V."/>
        </authorList>
    </citation>
    <scope>NUCLEOTIDE SEQUENCE [LARGE SCALE GENOMIC DNA]</scope>
    <source>
        <strain evidence="7 8">PVAS-1</strain>
    </source>
</reference>
<protein>
    <submittedName>
        <fullName evidence="7">MFS transporter</fullName>
    </submittedName>
</protein>
<feature type="transmembrane region" description="Helical" evidence="5">
    <location>
        <begin position="262"/>
        <end position="282"/>
    </location>
</feature>
<proteinExistence type="predicted"/>
<evidence type="ECO:0000256" key="2">
    <source>
        <dbReference type="ARBA" id="ARBA00022692"/>
    </source>
</evidence>
<name>A0A444B682_9MICO</name>
<evidence type="ECO:0000256" key="3">
    <source>
        <dbReference type="ARBA" id="ARBA00022989"/>
    </source>
</evidence>
<dbReference type="Proteomes" id="UP000288711">
    <property type="component" value="Unassembled WGS sequence"/>
</dbReference>
<dbReference type="InterPro" id="IPR036259">
    <property type="entry name" value="MFS_trans_sf"/>
</dbReference>
<feature type="domain" description="Major facilitator superfamily (MFS) profile" evidence="6">
    <location>
        <begin position="1"/>
        <end position="377"/>
    </location>
</feature>
<feature type="transmembrane region" description="Helical" evidence="5">
    <location>
        <begin position="90"/>
        <end position="113"/>
    </location>
</feature>
<evidence type="ECO:0000256" key="5">
    <source>
        <dbReference type="SAM" id="Phobius"/>
    </source>
</evidence>
<dbReference type="PROSITE" id="PS50850">
    <property type="entry name" value="MFS"/>
    <property type="match status" value="1"/>
</dbReference>